<sequence length="79" mass="8999">MLKNLLITGIVLFLISVFLDQNYVQVPVKFFVGNPFHFNLSLIIIISIFIGVILTALSILSFNSVRNKVLKKRLSLKKH</sequence>
<dbReference type="EMBL" id="KU221505">
    <property type="protein sequence ID" value="AMP41552.1"/>
    <property type="molecule type" value="Genomic_DNA"/>
</dbReference>
<name>A0A142BTW4_9BACT</name>
<organism evidence="7">
    <name type="scientific">uncultured Nitrospirota bacterium</name>
    <dbReference type="NCBI Taxonomy" id="170969"/>
    <lineage>
        <taxon>Bacteria</taxon>
        <taxon>Pseudomonadati</taxon>
        <taxon>Nitrospirota</taxon>
        <taxon>environmental samples</taxon>
    </lineage>
</organism>
<dbReference type="AlphaFoldDB" id="A0A142BTW4"/>
<evidence type="ECO:0000256" key="4">
    <source>
        <dbReference type="ARBA" id="ARBA00023136"/>
    </source>
</evidence>
<keyword evidence="3 5" id="KW-1133">Transmembrane helix</keyword>
<protein>
    <submittedName>
        <fullName evidence="7">Magnetosome protein Man2</fullName>
    </submittedName>
</protein>
<feature type="transmembrane region" description="Helical" evidence="5">
    <location>
        <begin position="43"/>
        <end position="65"/>
    </location>
</feature>
<evidence type="ECO:0000259" key="6">
    <source>
        <dbReference type="Pfam" id="PF06305"/>
    </source>
</evidence>
<keyword evidence="4 5" id="KW-0472">Membrane</keyword>
<evidence type="ECO:0000313" key="7">
    <source>
        <dbReference type="EMBL" id="AMP41552.1"/>
    </source>
</evidence>
<evidence type="ECO:0000256" key="5">
    <source>
        <dbReference type="SAM" id="Phobius"/>
    </source>
</evidence>
<feature type="domain" description="Lipopolysaccharide assembly protein A" evidence="6">
    <location>
        <begin position="21"/>
        <end position="74"/>
    </location>
</feature>
<evidence type="ECO:0000256" key="3">
    <source>
        <dbReference type="ARBA" id="ARBA00022989"/>
    </source>
</evidence>
<dbReference type="GO" id="GO:0005886">
    <property type="term" value="C:plasma membrane"/>
    <property type="evidence" value="ECO:0007669"/>
    <property type="project" value="InterPro"/>
</dbReference>
<dbReference type="Pfam" id="PF06305">
    <property type="entry name" value="LapA_dom"/>
    <property type="match status" value="1"/>
</dbReference>
<keyword evidence="1" id="KW-1003">Cell membrane</keyword>
<evidence type="ECO:0000256" key="1">
    <source>
        <dbReference type="ARBA" id="ARBA00022475"/>
    </source>
</evidence>
<dbReference type="InterPro" id="IPR010445">
    <property type="entry name" value="LapA_dom"/>
</dbReference>
<reference evidence="7" key="1">
    <citation type="submission" date="2015-12" db="EMBL/GenBank/DDBJ databases">
        <authorList>
            <person name="Shamseldin A."/>
            <person name="Moawad H."/>
            <person name="Abd El-Rahim W.M."/>
            <person name="Sadowsky M.J."/>
        </authorList>
    </citation>
    <scope>NUCLEOTIDE SEQUENCE</scope>
</reference>
<accession>A0A142BTW4</accession>
<evidence type="ECO:0000256" key="2">
    <source>
        <dbReference type="ARBA" id="ARBA00022692"/>
    </source>
</evidence>
<keyword evidence="2 5" id="KW-0812">Transmembrane</keyword>
<proteinExistence type="predicted"/>